<evidence type="ECO:0000256" key="5">
    <source>
        <dbReference type="ARBA" id="ARBA00023136"/>
    </source>
</evidence>
<keyword evidence="4" id="KW-1133">Transmembrane helix</keyword>
<gene>
    <name evidence="7" type="ORF">Fmac_002494</name>
</gene>
<evidence type="ECO:0000256" key="3">
    <source>
        <dbReference type="ARBA" id="ARBA00022692"/>
    </source>
</evidence>
<accession>A0ABD1NK30</accession>
<dbReference type="EMBL" id="JBGMDY010000001">
    <property type="protein sequence ID" value="KAL2348494.1"/>
    <property type="molecule type" value="Genomic_DNA"/>
</dbReference>
<dbReference type="PANTHER" id="PTHR48020:SF49">
    <property type="entry name" value="SUGAR TRANSPORTER"/>
    <property type="match status" value="1"/>
</dbReference>
<feature type="signal peptide" evidence="6">
    <location>
        <begin position="1"/>
        <end position="23"/>
    </location>
</feature>
<dbReference type="InterPro" id="IPR005828">
    <property type="entry name" value="MFS_sugar_transport-like"/>
</dbReference>
<evidence type="ECO:0000313" key="7">
    <source>
        <dbReference type="EMBL" id="KAL2348494.1"/>
    </source>
</evidence>
<evidence type="ECO:0000313" key="8">
    <source>
        <dbReference type="Proteomes" id="UP001603857"/>
    </source>
</evidence>
<keyword evidence="8" id="KW-1185">Reference proteome</keyword>
<keyword evidence="2" id="KW-0813">Transport</keyword>
<name>A0ABD1NK30_9FABA</name>
<dbReference type="AlphaFoldDB" id="A0ABD1NK30"/>
<keyword evidence="5" id="KW-0472">Membrane</keyword>
<proteinExistence type="predicted"/>
<dbReference type="Pfam" id="PF00083">
    <property type="entry name" value="Sugar_tr"/>
    <property type="match status" value="1"/>
</dbReference>
<dbReference type="GO" id="GO:0016020">
    <property type="term" value="C:membrane"/>
    <property type="evidence" value="ECO:0007669"/>
    <property type="project" value="UniProtKB-SubCell"/>
</dbReference>
<evidence type="ECO:0000256" key="4">
    <source>
        <dbReference type="ARBA" id="ARBA00022989"/>
    </source>
</evidence>
<feature type="chain" id="PRO_5044780667" evidence="6">
    <location>
        <begin position="24"/>
        <end position="156"/>
    </location>
</feature>
<reference evidence="7 8" key="1">
    <citation type="submission" date="2024-08" db="EMBL/GenBank/DDBJ databases">
        <title>Insights into the chromosomal genome structure of Flemingia macrophylla.</title>
        <authorList>
            <person name="Ding Y."/>
            <person name="Zhao Y."/>
            <person name="Bi W."/>
            <person name="Wu M."/>
            <person name="Zhao G."/>
            <person name="Gong Y."/>
            <person name="Li W."/>
            <person name="Zhang P."/>
        </authorList>
    </citation>
    <scope>NUCLEOTIDE SEQUENCE [LARGE SCALE GENOMIC DNA]</scope>
    <source>
        <strain evidence="7">DYQJB</strain>
        <tissue evidence="7">Leaf</tissue>
    </source>
</reference>
<evidence type="ECO:0000256" key="2">
    <source>
        <dbReference type="ARBA" id="ARBA00022448"/>
    </source>
</evidence>
<dbReference type="PANTHER" id="PTHR48020">
    <property type="entry name" value="PROTON MYO-INOSITOL COTRANSPORTER"/>
    <property type="match status" value="1"/>
</dbReference>
<comment type="subcellular location">
    <subcellularLocation>
        <location evidence="1">Membrane</location>
    </subcellularLocation>
</comment>
<organism evidence="7 8">
    <name type="scientific">Flemingia macrophylla</name>
    <dbReference type="NCBI Taxonomy" id="520843"/>
    <lineage>
        <taxon>Eukaryota</taxon>
        <taxon>Viridiplantae</taxon>
        <taxon>Streptophyta</taxon>
        <taxon>Embryophyta</taxon>
        <taxon>Tracheophyta</taxon>
        <taxon>Spermatophyta</taxon>
        <taxon>Magnoliopsida</taxon>
        <taxon>eudicotyledons</taxon>
        <taxon>Gunneridae</taxon>
        <taxon>Pentapetalae</taxon>
        <taxon>rosids</taxon>
        <taxon>fabids</taxon>
        <taxon>Fabales</taxon>
        <taxon>Fabaceae</taxon>
        <taxon>Papilionoideae</taxon>
        <taxon>50 kb inversion clade</taxon>
        <taxon>NPAAA clade</taxon>
        <taxon>indigoferoid/millettioid clade</taxon>
        <taxon>Phaseoleae</taxon>
        <taxon>Flemingia</taxon>
    </lineage>
</organism>
<keyword evidence="3" id="KW-0812">Transmembrane</keyword>
<evidence type="ECO:0000256" key="6">
    <source>
        <dbReference type="SAM" id="SignalP"/>
    </source>
</evidence>
<keyword evidence="6" id="KW-0732">Signal</keyword>
<dbReference type="InterPro" id="IPR050814">
    <property type="entry name" value="Myo-inositol_Transporter"/>
</dbReference>
<dbReference type="Gene3D" id="1.10.286.90">
    <property type="entry name" value="MFS transporter, transmembrane helix TM10b"/>
    <property type="match status" value="1"/>
</dbReference>
<sequence>MMLGVPAVPSLALAIFMLKLVESPRWLVMQGRVGEARRVLLLVSNTKEEAEQQLKGIKVVVGIDENCALDIVQVPRKICSGGGALKELFCKPSPPITYAGHTLNTNLRDCVQKDSLQFKGCFKGNCWIRGVWGSRSQICETSDPRGRQQLTWMEAG</sequence>
<evidence type="ECO:0000256" key="1">
    <source>
        <dbReference type="ARBA" id="ARBA00004370"/>
    </source>
</evidence>
<dbReference type="Proteomes" id="UP001603857">
    <property type="component" value="Unassembled WGS sequence"/>
</dbReference>
<protein>
    <submittedName>
        <fullName evidence="7">Uncharacterized protein</fullName>
    </submittedName>
</protein>
<comment type="caution">
    <text evidence="7">The sequence shown here is derived from an EMBL/GenBank/DDBJ whole genome shotgun (WGS) entry which is preliminary data.</text>
</comment>